<dbReference type="KEGG" id="tpv:TP03_0600"/>
<protein>
    <submittedName>
        <fullName evidence="2">Uncharacterized protein</fullName>
    </submittedName>
</protein>
<dbReference type="RefSeq" id="XP_763628.1">
    <property type="nucleotide sequence ID" value="XM_758535.1"/>
</dbReference>
<accession>Q4MZC3</accession>
<dbReference type="InParanoid" id="Q4MZC3"/>
<evidence type="ECO:0000313" key="2">
    <source>
        <dbReference type="EMBL" id="EAN31345.1"/>
    </source>
</evidence>
<organism evidence="2 3">
    <name type="scientific">Theileria parva</name>
    <name type="common">East coast fever infection agent</name>
    <dbReference type="NCBI Taxonomy" id="5875"/>
    <lineage>
        <taxon>Eukaryota</taxon>
        <taxon>Sar</taxon>
        <taxon>Alveolata</taxon>
        <taxon>Apicomplexa</taxon>
        <taxon>Aconoidasida</taxon>
        <taxon>Piroplasmida</taxon>
        <taxon>Theileriidae</taxon>
        <taxon>Theileria</taxon>
    </lineage>
</organism>
<keyword evidence="1" id="KW-0175">Coiled coil</keyword>
<reference evidence="2 3" key="1">
    <citation type="journal article" date="2005" name="Science">
        <title>Genome sequence of Theileria parva, a bovine pathogen that transforms lymphocytes.</title>
        <authorList>
            <person name="Gardner M.J."/>
            <person name="Bishop R."/>
            <person name="Shah T."/>
            <person name="de Villiers E.P."/>
            <person name="Carlton J.M."/>
            <person name="Hall N."/>
            <person name="Ren Q."/>
            <person name="Paulsen I.T."/>
            <person name="Pain A."/>
            <person name="Berriman M."/>
            <person name="Wilson R.J.M."/>
            <person name="Sato S."/>
            <person name="Ralph S.A."/>
            <person name="Mann D.J."/>
            <person name="Xiong Z."/>
            <person name="Shallom S.J."/>
            <person name="Weidman J."/>
            <person name="Jiang L."/>
            <person name="Lynn J."/>
            <person name="Weaver B."/>
            <person name="Shoaibi A."/>
            <person name="Domingo A.R."/>
            <person name="Wasawo D."/>
            <person name="Crabtree J."/>
            <person name="Wortman J.R."/>
            <person name="Haas B."/>
            <person name="Angiuoli S.V."/>
            <person name="Creasy T.H."/>
            <person name="Lu C."/>
            <person name="Suh B."/>
            <person name="Silva J.C."/>
            <person name="Utterback T.R."/>
            <person name="Feldblyum T.V."/>
            <person name="Pertea M."/>
            <person name="Allen J."/>
            <person name="Nierman W.C."/>
            <person name="Taracha E.L.N."/>
            <person name="Salzberg S.L."/>
            <person name="White O.R."/>
            <person name="Fitzhugh H.A."/>
            <person name="Morzaria S."/>
            <person name="Venter J.C."/>
            <person name="Fraser C.M."/>
            <person name="Nene V."/>
        </authorList>
    </citation>
    <scope>NUCLEOTIDE SEQUENCE [LARGE SCALE GENOMIC DNA]</scope>
    <source>
        <strain evidence="2 3">Muguga</strain>
    </source>
</reference>
<dbReference type="VEuPathDB" id="PiroplasmaDB:TpMuguga_03g00600"/>
<evidence type="ECO:0000313" key="3">
    <source>
        <dbReference type="Proteomes" id="UP000001949"/>
    </source>
</evidence>
<dbReference type="Proteomes" id="UP000001949">
    <property type="component" value="Unassembled WGS sequence"/>
</dbReference>
<proteinExistence type="predicted"/>
<dbReference type="eggNOG" id="ENOG502QX62">
    <property type="taxonomic scope" value="Eukaryota"/>
</dbReference>
<feature type="coiled-coil region" evidence="1">
    <location>
        <begin position="60"/>
        <end position="94"/>
    </location>
</feature>
<gene>
    <name evidence="2" type="ordered locus">TP03_0600</name>
</gene>
<name>Q4MZC3_THEPA</name>
<dbReference type="EMBL" id="AAGK01000005">
    <property type="protein sequence ID" value="EAN31345.1"/>
    <property type="molecule type" value="Genomic_DNA"/>
</dbReference>
<dbReference type="AlphaFoldDB" id="Q4MZC3"/>
<keyword evidence="3" id="KW-1185">Reference proteome</keyword>
<dbReference type="GeneID" id="3500444"/>
<dbReference type="OMA" id="VIEYHNH"/>
<comment type="caution">
    <text evidence="2">The sequence shown here is derived from an EMBL/GenBank/DDBJ whole genome shotgun (WGS) entry which is preliminary data.</text>
</comment>
<sequence length="134" mass="15556">MSTDQDEIAQVLKKEMDQGLGDSLTDENTEAIKSFRSLLKKYQNLVIEYHNHNIESKRYIEMILDKNNRLREINKKLEHENMILKGKINSMARKLEALDCLEWETGCLKTRGVKINKNENSGGFPVNCSNLRDQ</sequence>
<evidence type="ECO:0000256" key="1">
    <source>
        <dbReference type="SAM" id="Coils"/>
    </source>
</evidence>